<dbReference type="Gene3D" id="3.90.550.10">
    <property type="entry name" value="Spore Coat Polysaccharide Biosynthesis Protein SpsA, Chain A"/>
    <property type="match status" value="1"/>
</dbReference>
<dbReference type="InterPro" id="IPR001173">
    <property type="entry name" value="Glyco_trans_2-like"/>
</dbReference>
<gene>
    <name evidence="4" type="ORF">F7310_02830</name>
</gene>
<evidence type="ECO:0000259" key="3">
    <source>
        <dbReference type="Pfam" id="PF00535"/>
    </source>
</evidence>
<dbReference type="STRING" id="573570.F7310_02830"/>
<keyword evidence="5" id="KW-1185">Reference proteome</keyword>
<dbReference type="AlphaFoldDB" id="A0A1L4BR92"/>
<sequence>MNSKKLLGRVIQIHESMDVGDGVSKQILSLHKIFQKLGYTSEIYAKYINPLVGVEIKDVNNLCADAEDIVIFHYSSYSSIYQELFLGNTTKILLYHNITPAEYFKVGSDLYNSCKRGREQLQKIVLDFHYYIGVSQYNNNELISLGADRDKCFVWPIIVDGFNYPTERKRIASEIINILYVGRIVPNKAQLKLIEALKKFRDKYKISFKLNLVGNDTQNTEYVQQINSYISSHGLKDCVSIKGKLSDDELIKEYELSDVYISMSEHEGFGIPLIEAMQFSKPVLALGMAAVPEIMCNSDGLFYTETELHNLLLKFSRENCFIDKLINQQKKIIDSYSQGVVLKKVEKFFDNIMPKFDEYKTVSIVVCTYNRKEYLKRCLQYLHDQTSNSFEVIVVNGPSSDGTEEFLSGVKGIKQAKNSQANLSISRNIGIELASGDIIAYIDDDAIPFDNWVERILYYFNRVPRVVAGAGGATYYAGSLKFQVEDIAFTKELAFIPNIPKKKWCNGQYRTPLGTNSCFKTREIKNIGGFDKEYDYYLDETDVAYRLSLSNLIIGYYSELYLRHEFAMSDNRKGKFNYNWYSICKNTAYFMCRALGNSEKTYELIKQNLELERITHLMSACNNNEITNLQFEEFKKKIWDGYNAGVKSALESRKLLGSLSKGQGMFQQYKESSKNIKPLHIVLLTSEFPPFNGKGGIGTLYYNLASELLLMGHFVTVLTKSSSYKVHRCGNFMLIQHPIIKTVKDKNSKGLFADKLNWSITACSLIEYLDAEYLKVDVIDSSLWDVEMFAIIAKDSFKKIKKILRLVSPLKVVADINKLQIPMYDYNMLIDAEKYCIENADNVIAISNSVKYTVQSKYNVEVDSRWVQNYIGITPWPSYDVNSNYGELDESFKELNKISKGYKKILFLGRLEARKGFDIFVEAISILINKGCKNLKAIVAGDDVEGIYSKTVDTMTTNFIYLGAIDDAYKDSIIATSDIVVFPSRYESFGLVALEAFIHGKPVVGSNSGAIPEVVEDGFAGLLFESGNAEDLSHQIESLILDSNLYKKLAKGALFQSQKFSARKMALSSLEIYQNKTELK</sequence>
<dbReference type="InterPro" id="IPR029044">
    <property type="entry name" value="Nucleotide-diphossugar_trans"/>
</dbReference>
<feature type="domain" description="Glycosyltransferase 2-like" evidence="3">
    <location>
        <begin position="363"/>
        <end position="503"/>
    </location>
</feature>
<evidence type="ECO:0000313" key="5">
    <source>
        <dbReference type="Proteomes" id="UP000184222"/>
    </source>
</evidence>
<dbReference type="SUPFAM" id="SSF53448">
    <property type="entry name" value="Nucleotide-diphospho-sugar transferases"/>
    <property type="match status" value="1"/>
</dbReference>
<feature type="domain" description="Glycosyl transferase family 1" evidence="2">
    <location>
        <begin position="893"/>
        <end position="1053"/>
    </location>
</feature>
<protein>
    <recommendedName>
        <fullName evidence="6">Glycosyl transferase family 1</fullName>
    </recommendedName>
</protein>
<name>A0A1L4BR92_9GAMM</name>
<dbReference type="Pfam" id="PF00535">
    <property type="entry name" value="Glycos_transf_2"/>
    <property type="match status" value="1"/>
</dbReference>
<dbReference type="RefSeq" id="WP_072711614.1">
    <property type="nucleotide sequence ID" value="NZ_CP016796.1"/>
</dbReference>
<proteinExistence type="predicted"/>
<evidence type="ECO:0000313" key="4">
    <source>
        <dbReference type="EMBL" id="API86351.1"/>
    </source>
</evidence>
<dbReference type="KEGG" id="frx:F7310_02830"/>
<dbReference type="Proteomes" id="UP000184222">
    <property type="component" value="Chromosome"/>
</dbReference>
<organism evidence="4 5">
    <name type="scientific">Francisella uliginis</name>
    <dbReference type="NCBI Taxonomy" id="573570"/>
    <lineage>
        <taxon>Bacteria</taxon>
        <taxon>Pseudomonadati</taxon>
        <taxon>Pseudomonadota</taxon>
        <taxon>Gammaproteobacteria</taxon>
        <taxon>Thiotrichales</taxon>
        <taxon>Francisellaceae</taxon>
        <taxon>Francisella</taxon>
    </lineage>
</organism>
<keyword evidence="1" id="KW-0808">Transferase</keyword>
<dbReference type="InterPro" id="IPR001296">
    <property type="entry name" value="Glyco_trans_1"/>
</dbReference>
<dbReference type="GO" id="GO:0016757">
    <property type="term" value="F:glycosyltransferase activity"/>
    <property type="evidence" value="ECO:0007669"/>
    <property type="project" value="InterPro"/>
</dbReference>
<evidence type="ECO:0000256" key="1">
    <source>
        <dbReference type="ARBA" id="ARBA00022679"/>
    </source>
</evidence>
<evidence type="ECO:0008006" key="6">
    <source>
        <dbReference type="Google" id="ProtNLM"/>
    </source>
</evidence>
<dbReference type="CDD" id="cd03801">
    <property type="entry name" value="GT4_PimA-like"/>
    <property type="match status" value="2"/>
</dbReference>
<dbReference type="SUPFAM" id="SSF53756">
    <property type="entry name" value="UDP-Glycosyltransferase/glycogen phosphorylase"/>
    <property type="match status" value="2"/>
</dbReference>
<dbReference type="EMBL" id="CP016796">
    <property type="protein sequence ID" value="API86351.1"/>
    <property type="molecule type" value="Genomic_DNA"/>
</dbReference>
<dbReference type="Gene3D" id="3.40.50.2000">
    <property type="entry name" value="Glycogen Phosphorylase B"/>
    <property type="match status" value="3"/>
</dbReference>
<dbReference type="PANTHER" id="PTHR46401:SF2">
    <property type="entry name" value="GLYCOSYLTRANSFERASE WBBK-RELATED"/>
    <property type="match status" value="1"/>
</dbReference>
<reference evidence="4 5" key="1">
    <citation type="journal article" date="2016" name="Appl. Environ. Microbiol.">
        <title>Whole genome relationships among Francisella bacteria of diverse origin define new species and provide specific regions for detection.</title>
        <authorList>
            <person name="Challacombe J.F."/>
            <person name="Petersen J.M."/>
            <person name="Gallegos-Graves V."/>
            <person name="Hodge D."/>
            <person name="Pillai S."/>
            <person name="Kuske C.R."/>
        </authorList>
    </citation>
    <scope>NUCLEOTIDE SEQUENCE [LARGE SCALE GENOMIC DNA]</scope>
    <source>
        <strain evidence="5">TX07-7310</strain>
    </source>
</reference>
<feature type="domain" description="Glycosyl transferase family 1" evidence="2">
    <location>
        <begin position="176"/>
        <end position="306"/>
    </location>
</feature>
<dbReference type="CDD" id="cd00761">
    <property type="entry name" value="Glyco_tranf_GTA_type"/>
    <property type="match status" value="1"/>
</dbReference>
<dbReference type="GO" id="GO:0009103">
    <property type="term" value="P:lipopolysaccharide biosynthetic process"/>
    <property type="evidence" value="ECO:0007669"/>
    <property type="project" value="TreeGrafter"/>
</dbReference>
<evidence type="ECO:0000259" key="2">
    <source>
        <dbReference type="Pfam" id="PF00534"/>
    </source>
</evidence>
<dbReference type="PANTHER" id="PTHR46401">
    <property type="entry name" value="GLYCOSYLTRANSFERASE WBBK-RELATED"/>
    <property type="match status" value="1"/>
</dbReference>
<dbReference type="OrthoDB" id="9777346at2"/>
<dbReference type="Pfam" id="PF00534">
    <property type="entry name" value="Glycos_transf_1"/>
    <property type="match status" value="2"/>
</dbReference>
<accession>A0A1L4BR92</accession>